<gene>
    <name evidence="11" type="ORF">TMSB3V08_LOCUS5473</name>
</gene>
<dbReference type="GO" id="GO:0032456">
    <property type="term" value="P:endocytic recycling"/>
    <property type="evidence" value="ECO:0007669"/>
    <property type="project" value="TreeGrafter"/>
</dbReference>
<dbReference type="SUPFAM" id="SSF144270">
    <property type="entry name" value="Eferin C-derminal domain-like"/>
    <property type="match status" value="1"/>
</dbReference>
<dbReference type="InterPro" id="IPR057316">
    <property type="entry name" value="Rab11-FIP3/4_dom"/>
</dbReference>
<dbReference type="GO" id="GO:0055038">
    <property type="term" value="C:recycling endosome membrane"/>
    <property type="evidence" value="ECO:0007669"/>
    <property type="project" value="UniProtKB-SubCell"/>
</dbReference>
<keyword evidence="5" id="KW-0967">Endosome</keyword>
<feature type="compositionally biased region" description="Polar residues" evidence="9">
    <location>
        <begin position="59"/>
        <end position="69"/>
    </location>
</feature>
<evidence type="ECO:0000256" key="3">
    <source>
        <dbReference type="ARBA" id="ARBA00004654"/>
    </source>
</evidence>
<dbReference type="PANTHER" id="PTHR15726">
    <property type="entry name" value="RAB11-FAMILY INTERACTING PROTEIN"/>
    <property type="match status" value="1"/>
</dbReference>
<evidence type="ECO:0000259" key="10">
    <source>
        <dbReference type="PROSITE" id="PS51511"/>
    </source>
</evidence>
<feature type="coiled-coil region" evidence="8">
    <location>
        <begin position="539"/>
        <end position="732"/>
    </location>
</feature>
<proteinExistence type="predicted"/>
<keyword evidence="4" id="KW-0813">Transport</keyword>
<dbReference type="PROSITE" id="PS51511">
    <property type="entry name" value="FIP_RBD"/>
    <property type="match status" value="1"/>
</dbReference>
<evidence type="ECO:0000256" key="6">
    <source>
        <dbReference type="ARBA" id="ARBA00023054"/>
    </source>
</evidence>
<dbReference type="GO" id="GO:0030139">
    <property type="term" value="C:endocytic vesicle"/>
    <property type="evidence" value="ECO:0007669"/>
    <property type="project" value="TreeGrafter"/>
</dbReference>
<feature type="domain" description="FIP-RBD" evidence="10">
    <location>
        <begin position="749"/>
        <end position="811"/>
    </location>
</feature>
<evidence type="ECO:0000256" key="1">
    <source>
        <dbReference type="ARBA" id="ARBA00004214"/>
    </source>
</evidence>
<feature type="region of interest" description="Disordered" evidence="9">
    <location>
        <begin position="335"/>
        <end position="363"/>
    </location>
</feature>
<feature type="compositionally biased region" description="Polar residues" evidence="9">
    <location>
        <begin position="126"/>
        <end position="144"/>
    </location>
</feature>
<dbReference type="InterPro" id="IPR019018">
    <property type="entry name" value="Rab-bd_FIP-RBD"/>
</dbReference>
<dbReference type="GO" id="GO:0032465">
    <property type="term" value="P:regulation of cytokinesis"/>
    <property type="evidence" value="ECO:0007669"/>
    <property type="project" value="TreeGrafter"/>
</dbReference>
<organism evidence="11">
    <name type="scientific">Timema monikensis</name>
    <dbReference type="NCBI Taxonomy" id="170555"/>
    <lineage>
        <taxon>Eukaryota</taxon>
        <taxon>Metazoa</taxon>
        <taxon>Ecdysozoa</taxon>
        <taxon>Arthropoda</taxon>
        <taxon>Hexapoda</taxon>
        <taxon>Insecta</taxon>
        <taxon>Pterygota</taxon>
        <taxon>Neoptera</taxon>
        <taxon>Polyneoptera</taxon>
        <taxon>Phasmatodea</taxon>
        <taxon>Timematodea</taxon>
        <taxon>Timematoidea</taxon>
        <taxon>Timematidae</taxon>
        <taxon>Timema</taxon>
    </lineage>
</organism>
<dbReference type="Pfam" id="PF25450">
    <property type="entry name" value="Rab11-FIP3"/>
    <property type="match status" value="1"/>
</dbReference>
<keyword evidence="7" id="KW-0472">Membrane</keyword>
<evidence type="ECO:0000313" key="11">
    <source>
        <dbReference type="EMBL" id="CAD7428679.1"/>
    </source>
</evidence>
<feature type="region of interest" description="Disordered" evidence="9">
    <location>
        <begin position="53"/>
        <end position="144"/>
    </location>
</feature>
<evidence type="ECO:0000256" key="4">
    <source>
        <dbReference type="ARBA" id="ARBA00022448"/>
    </source>
</evidence>
<protein>
    <recommendedName>
        <fullName evidence="10">FIP-RBD domain-containing protein</fullName>
    </recommendedName>
</protein>
<dbReference type="GO" id="GO:0032154">
    <property type="term" value="C:cleavage furrow"/>
    <property type="evidence" value="ECO:0007669"/>
    <property type="project" value="UniProtKB-SubCell"/>
</dbReference>
<dbReference type="FunFam" id="1.20.5.2440:FF:000003">
    <property type="entry name" value="Nuclear fallout, isoform D"/>
    <property type="match status" value="1"/>
</dbReference>
<evidence type="ECO:0000256" key="9">
    <source>
        <dbReference type="SAM" id="MobiDB-lite"/>
    </source>
</evidence>
<dbReference type="Gene3D" id="1.20.5.2440">
    <property type="match status" value="1"/>
</dbReference>
<dbReference type="InterPro" id="IPR037245">
    <property type="entry name" value="FIP-RBD_C_sf"/>
</dbReference>
<dbReference type="AlphaFoldDB" id="A0A7R9HN43"/>
<reference evidence="11" key="1">
    <citation type="submission" date="2020-11" db="EMBL/GenBank/DDBJ databases">
        <authorList>
            <person name="Tran Van P."/>
        </authorList>
    </citation>
    <scope>NUCLEOTIDE SEQUENCE</scope>
</reference>
<accession>A0A7R9HN43</accession>
<dbReference type="EMBL" id="OB793823">
    <property type="protein sequence ID" value="CAD7428679.1"/>
    <property type="molecule type" value="Genomic_DNA"/>
</dbReference>
<dbReference type="InterPro" id="IPR051977">
    <property type="entry name" value="Rab11-interacting_regulator"/>
</dbReference>
<name>A0A7R9HN43_9NEOP</name>
<evidence type="ECO:0000256" key="5">
    <source>
        <dbReference type="ARBA" id="ARBA00022753"/>
    </source>
</evidence>
<dbReference type="Pfam" id="PF09457">
    <property type="entry name" value="RBD-FIP"/>
    <property type="match status" value="1"/>
</dbReference>
<sequence length="813" mass="90543">MTLFCENRASLVGGPRGCRKSLACLEYNRGGGSETMMAPGISAHATPNFVVTSDKESSFSRSPDSQPNSMILGDDADSALGGSASPDPHGKSQCSSMSDGENYECYGNGVELDLDPDTPHPHPAQINISNGGRESRCRSPSSLGLTRNTWLRTSLRRSPPSSGKRLGSNALASQLYRSSSFNSSGRSSTCDTADDMYSDVSLEEDVLDLNHKIIKSALLTAENSVQLNACCKARVARTRLSSSSWAVLWRKVFRGLILHRFRAEYMYCAGKRQAGRMGLLGPSHPTNTTVYCLLSGLDACDSEASSGSLPSDICACLLARLFTCQTCGIRLEDSTPGDSEDRGSVYTTCTGKGGENRVGPNQLKSSTIAPDILPSLSSVDENKQQWVFGFPRSGDGVGVGLVREDMSCSEDGEQELDLDLWEGQFEFVGSGWGEEGVGEEGQGATPPPYHTSHLAHQLNGVKKSPAHVWCEDLTEQWVTHNIRLDWTTPTFDSHLPHSRHDLRACKKSAWDLLINGKVQMLQQQVSCLADNQTNTDDRYTRAKQDSAALQARVHMLEEQLREAELRAEERLEEEQRRNRELMVRVEREKQLQIENCNIRLQTLELEGASMRDETSRLRSQVERLRYEKAMVEEKLEEAEIKIASFQVENKELRELERRIREDTSRDRKADVQLVEEMSRELEQLKAERGAGTSDDLNLTSRIRELQSQIDSLRHQNKSLQEANEELQAQMLTRSVEEGRNLLTGVNASHSLAAEFEAMSQSELRDAQDEVALEKMRTALKEQQEVNSQLRCYIDGILLNIVDNYPQLLEVKTH</sequence>
<dbReference type="GO" id="GO:0030496">
    <property type="term" value="C:midbody"/>
    <property type="evidence" value="ECO:0007669"/>
    <property type="project" value="UniProtKB-SubCell"/>
</dbReference>
<evidence type="ECO:0000256" key="7">
    <source>
        <dbReference type="ARBA" id="ARBA00023136"/>
    </source>
</evidence>
<comment type="subcellular location">
    <subcellularLocation>
        <location evidence="2">Cleavage furrow</location>
    </subcellularLocation>
    <subcellularLocation>
        <location evidence="1">Midbody</location>
    </subcellularLocation>
    <subcellularLocation>
        <location evidence="3">Recycling endosome membrane</location>
        <topology evidence="3">Peripheral membrane protein</topology>
    </subcellularLocation>
</comment>
<keyword evidence="6 8" id="KW-0175">Coiled coil</keyword>
<evidence type="ECO:0000256" key="2">
    <source>
        <dbReference type="ARBA" id="ARBA00004626"/>
    </source>
</evidence>
<evidence type="ECO:0000256" key="8">
    <source>
        <dbReference type="SAM" id="Coils"/>
    </source>
</evidence>
<dbReference type="PANTHER" id="PTHR15726:SF7">
    <property type="entry name" value="NUCLEAR FALLOUT, ISOFORM J"/>
    <property type="match status" value="1"/>
</dbReference>